<dbReference type="Proteomes" id="UP000184516">
    <property type="component" value="Unassembled WGS sequence"/>
</dbReference>
<dbReference type="Pfam" id="PF18962">
    <property type="entry name" value="Por_Secre_tail"/>
    <property type="match status" value="1"/>
</dbReference>
<name>A0A1M5KJA1_9FLAO</name>
<evidence type="ECO:0000256" key="1">
    <source>
        <dbReference type="ARBA" id="ARBA00022729"/>
    </source>
</evidence>
<dbReference type="EMBL" id="FQWB01000004">
    <property type="protein sequence ID" value="SHG52954.1"/>
    <property type="molecule type" value="Genomic_DNA"/>
</dbReference>
<evidence type="ECO:0000313" key="5">
    <source>
        <dbReference type="Proteomes" id="UP000184516"/>
    </source>
</evidence>
<organism evidence="4 5">
    <name type="scientific">Flavobacterium fluvii</name>
    <dbReference type="NCBI Taxonomy" id="468056"/>
    <lineage>
        <taxon>Bacteria</taxon>
        <taxon>Pseudomonadati</taxon>
        <taxon>Bacteroidota</taxon>
        <taxon>Flavobacteriia</taxon>
        <taxon>Flavobacteriales</taxon>
        <taxon>Flavobacteriaceae</taxon>
        <taxon>Flavobacterium</taxon>
    </lineage>
</organism>
<evidence type="ECO:0000259" key="2">
    <source>
        <dbReference type="Pfam" id="PF18962"/>
    </source>
</evidence>
<feature type="domain" description="Secretion system C-terminal sorting" evidence="2">
    <location>
        <begin position="60"/>
        <end position="126"/>
    </location>
</feature>
<sequence>MHDPQYRVAIAWQNSAYNQPSHPSFYLGVDMAAQTQPNVGATNFSTNEFSNNGSSANAILYPNPTSQTFTIMAEGKFTYSIHNILGQELGSGKGENQLEVGQISAASGVFIITVKSEKGTSSIKLIKE</sequence>
<dbReference type="InterPro" id="IPR026444">
    <property type="entry name" value="Secre_tail"/>
</dbReference>
<dbReference type="AlphaFoldDB" id="A0A1M5KJA1"/>
<dbReference type="RefSeq" id="WP_073370730.1">
    <property type="nucleotide sequence ID" value="NZ_FQWB01000004.1"/>
</dbReference>
<evidence type="ECO:0000313" key="4">
    <source>
        <dbReference type="EMBL" id="SHG52954.1"/>
    </source>
</evidence>
<dbReference type="NCBIfam" id="TIGR04183">
    <property type="entry name" value="Por_Secre_tail"/>
    <property type="match status" value="1"/>
</dbReference>
<proteinExistence type="predicted"/>
<accession>A0A1M5KJA1</accession>
<dbReference type="OrthoDB" id="789014at2"/>
<dbReference type="STRING" id="468056.SAMN05443549_104341"/>
<dbReference type="InterPro" id="IPR049366">
    <property type="entry name" value="RGL11_C"/>
</dbReference>
<dbReference type="Pfam" id="PF21348">
    <property type="entry name" value="RGL11_C"/>
    <property type="match status" value="1"/>
</dbReference>
<gene>
    <name evidence="4" type="ORF">SAMN05443549_104341</name>
</gene>
<feature type="domain" description="Rhamnogalacturonan lyase family 11 C-terminal" evidence="3">
    <location>
        <begin position="1"/>
        <end position="37"/>
    </location>
</feature>
<protein>
    <submittedName>
        <fullName evidence="4">Por secretion system C-terminal sorting domain-containing protein</fullName>
    </submittedName>
</protein>
<reference evidence="5" key="1">
    <citation type="submission" date="2016-11" db="EMBL/GenBank/DDBJ databases">
        <authorList>
            <person name="Varghese N."/>
            <person name="Submissions S."/>
        </authorList>
    </citation>
    <scope>NUCLEOTIDE SEQUENCE [LARGE SCALE GENOMIC DNA]</scope>
    <source>
        <strain evidence="5">DSM 19978</strain>
    </source>
</reference>
<keyword evidence="5" id="KW-1185">Reference proteome</keyword>
<evidence type="ECO:0000259" key="3">
    <source>
        <dbReference type="Pfam" id="PF21348"/>
    </source>
</evidence>
<keyword evidence="1" id="KW-0732">Signal</keyword>